<evidence type="ECO:0000313" key="1">
    <source>
        <dbReference type="EMBL" id="KOM50707.1"/>
    </source>
</evidence>
<evidence type="ECO:0000313" key="2">
    <source>
        <dbReference type="Proteomes" id="UP000053144"/>
    </source>
</evidence>
<dbReference type="AlphaFoldDB" id="A0A0L9V703"/>
<dbReference type="Gramene" id="KOM50707">
    <property type="protein sequence ID" value="KOM50707"/>
    <property type="gene ID" value="LR48_Vigan08g153400"/>
</dbReference>
<protein>
    <submittedName>
        <fullName evidence="1">Uncharacterized protein</fullName>
    </submittedName>
</protein>
<sequence>MALSDVHIPANTSFLPLLNFNSVLLGLSPPILLDAPTFYDSGIPVEASGGCMNFNSVLVK</sequence>
<reference evidence="2" key="1">
    <citation type="journal article" date="2015" name="Proc. Natl. Acad. Sci. U.S.A.">
        <title>Genome sequencing of adzuki bean (Vigna angularis) provides insight into high starch and low fat accumulation and domestication.</title>
        <authorList>
            <person name="Yang K."/>
            <person name="Tian Z."/>
            <person name="Chen C."/>
            <person name="Luo L."/>
            <person name="Zhao B."/>
            <person name="Wang Z."/>
            <person name="Yu L."/>
            <person name="Li Y."/>
            <person name="Sun Y."/>
            <person name="Li W."/>
            <person name="Chen Y."/>
            <person name="Li Y."/>
            <person name="Zhang Y."/>
            <person name="Ai D."/>
            <person name="Zhao J."/>
            <person name="Shang C."/>
            <person name="Ma Y."/>
            <person name="Wu B."/>
            <person name="Wang M."/>
            <person name="Gao L."/>
            <person name="Sun D."/>
            <person name="Zhang P."/>
            <person name="Guo F."/>
            <person name="Wang W."/>
            <person name="Li Y."/>
            <person name="Wang J."/>
            <person name="Varshney R.K."/>
            <person name="Wang J."/>
            <person name="Ling H.Q."/>
            <person name="Wan P."/>
        </authorList>
    </citation>
    <scope>NUCLEOTIDE SEQUENCE</scope>
    <source>
        <strain evidence="2">cv. Jingnong 6</strain>
    </source>
</reference>
<gene>
    <name evidence="1" type="ORF">LR48_Vigan08g153400</name>
</gene>
<proteinExistence type="predicted"/>
<dbReference type="EMBL" id="CM003378">
    <property type="protein sequence ID" value="KOM50707.1"/>
    <property type="molecule type" value="Genomic_DNA"/>
</dbReference>
<name>A0A0L9V703_PHAAN</name>
<dbReference type="Proteomes" id="UP000053144">
    <property type="component" value="Chromosome 8"/>
</dbReference>
<accession>A0A0L9V703</accession>
<organism evidence="1 2">
    <name type="scientific">Phaseolus angularis</name>
    <name type="common">Azuki bean</name>
    <name type="synonym">Vigna angularis</name>
    <dbReference type="NCBI Taxonomy" id="3914"/>
    <lineage>
        <taxon>Eukaryota</taxon>
        <taxon>Viridiplantae</taxon>
        <taxon>Streptophyta</taxon>
        <taxon>Embryophyta</taxon>
        <taxon>Tracheophyta</taxon>
        <taxon>Spermatophyta</taxon>
        <taxon>Magnoliopsida</taxon>
        <taxon>eudicotyledons</taxon>
        <taxon>Gunneridae</taxon>
        <taxon>Pentapetalae</taxon>
        <taxon>rosids</taxon>
        <taxon>fabids</taxon>
        <taxon>Fabales</taxon>
        <taxon>Fabaceae</taxon>
        <taxon>Papilionoideae</taxon>
        <taxon>50 kb inversion clade</taxon>
        <taxon>NPAAA clade</taxon>
        <taxon>indigoferoid/millettioid clade</taxon>
        <taxon>Phaseoleae</taxon>
        <taxon>Vigna</taxon>
    </lineage>
</organism>